<keyword evidence="10" id="KW-1003">Cell membrane</keyword>
<keyword evidence="7 10" id="KW-1133">Transmembrane helix</keyword>
<dbReference type="EC" id="2.4.1.-" evidence="10"/>
<keyword evidence="8 10" id="KW-0472">Membrane</keyword>
<dbReference type="GO" id="GO:0016757">
    <property type="term" value="F:glycosyltransferase activity"/>
    <property type="evidence" value="ECO:0007669"/>
    <property type="project" value="UniProtKB-KW"/>
</dbReference>
<dbReference type="PANTHER" id="PTHR10050">
    <property type="entry name" value="DOLICHYL-PHOSPHATE-MANNOSE--PROTEIN MANNOSYLTRANSFERASE"/>
    <property type="match status" value="1"/>
</dbReference>
<evidence type="ECO:0000259" key="12">
    <source>
        <dbReference type="Pfam" id="PF16192"/>
    </source>
</evidence>
<evidence type="ECO:0000256" key="10">
    <source>
        <dbReference type="RuleBase" id="RU367007"/>
    </source>
</evidence>
<dbReference type="PANTHER" id="PTHR10050:SF46">
    <property type="entry name" value="PROTEIN O-MANNOSYL-TRANSFERASE 2"/>
    <property type="match status" value="1"/>
</dbReference>
<dbReference type="Pfam" id="PF02366">
    <property type="entry name" value="PMT"/>
    <property type="match status" value="1"/>
</dbReference>
<accession>A0ABU7GDT2</accession>
<organism evidence="13 14">
    <name type="scientific">Altererythrobacter litoralis</name>
    <dbReference type="NCBI Taxonomy" id="3113904"/>
    <lineage>
        <taxon>Bacteria</taxon>
        <taxon>Pseudomonadati</taxon>
        <taxon>Pseudomonadota</taxon>
        <taxon>Alphaproteobacteria</taxon>
        <taxon>Sphingomonadales</taxon>
        <taxon>Erythrobacteraceae</taxon>
        <taxon>Altererythrobacter</taxon>
    </lineage>
</organism>
<feature type="transmembrane region" description="Helical" evidence="10">
    <location>
        <begin position="384"/>
        <end position="403"/>
    </location>
</feature>
<feature type="transmembrane region" description="Helical" evidence="10">
    <location>
        <begin position="354"/>
        <end position="377"/>
    </location>
</feature>
<comment type="subcellular location">
    <subcellularLocation>
        <location evidence="10">Cell membrane</location>
    </subcellularLocation>
    <subcellularLocation>
        <location evidence="1">Endomembrane system</location>
        <topology evidence="1">Multi-pass membrane protein</topology>
    </subcellularLocation>
</comment>
<evidence type="ECO:0000256" key="5">
    <source>
        <dbReference type="ARBA" id="ARBA00022679"/>
    </source>
</evidence>
<evidence type="ECO:0000256" key="8">
    <source>
        <dbReference type="ARBA" id="ARBA00023136"/>
    </source>
</evidence>
<feature type="transmembrane region" description="Helical" evidence="10">
    <location>
        <begin position="85"/>
        <end position="103"/>
    </location>
</feature>
<evidence type="ECO:0000313" key="13">
    <source>
        <dbReference type="EMBL" id="MEE1877258.1"/>
    </source>
</evidence>
<evidence type="ECO:0000256" key="3">
    <source>
        <dbReference type="ARBA" id="ARBA00007222"/>
    </source>
</evidence>
<evidence type="ECO:0000256" key="7">
    <source>
        <dbReference type="ARBA" id="ARBA00022989"/>
    </source>
</evidence>
<dbReference type="InterPro" id="IPR003342">
    <property type="entry name" value="ArnT-like_N"/>
</dbReference>
<dbReference type="Proteomes" id="UP001343492">
    <property type="component" value="Unassembled WGS sequence"/>
</dbReference>
<feature type="transmembrane region" description="Helical" evidence="10">
    <location>
        <begin position="12"/>
        <end position="38"/>
    </location>
</feature>
<dbReference type="Pfam" id="PF16192">
    <property type="entry name" value="PMT_4TMC"/>
    <property type="match status" value="1"/>
</dbReference>
<feature type="transmembrane region" description="Helical" evidence="10">
    <location>
        <begin position="300"/>
        <end position="321"/>
    </location>
</feature>
<proteinExistence type="inferred from homology"/>
<gene>
    <name evidence="13" type="ORF">VRS74_06115</name>
</gene>
<evidence type="ECO:0000256" key="6">
    <source>
        <dbReference type="ARBA" id="ARBA00022692"/>
    </source>
</evidence>
<comment type="caution">
    <text evidence="13">The sequence shown here is derived from an EMBL/GenBank/DDBJ whole genome shotgun (WGS) entry which is preliminary data.</text>
</comment>
<feature type="transmembrane region" description="Helical" evidence="10">
    <location>
        <begin position="167"/>
        <end position="194"/>
    </location>
</feature>
<dbReference type="InterPro" id="IPR032421">
    <property type="entry name" value="PMT_4TMC"/>
</dbReference>
<feature type="domain" description="Protein O-mannosyl-transferase C-terminal four TM" evidence="12">
    <location>
        <begin position="252"/>
        <end position="423"/>
    </location>
</feature>
<evidence type="ECO:0000313" key="14">
    <source>
        <dbReference type="Proteomes" id="UP001343492"/>
    </source>
</evidence>
<feature type="transmembrane region" description="Helical" evidence="10">
    <location>
        <begin position="215"/>
        <end position="237"/>
    </location>
</feature>
<feature type="transmembrane region" description="Helical" evidence="10">
    <location>
        <begin position="328"/>
        <end position="348"/>
    </location>
</feature>
<evidence type="ECO:0000256" key="4">
    <source>
        <dbReference type="ARBA" id="ARBA00022676"/>
    </source>
</evidence>
<evidence type="ECO:0000256" key="1">
    <source>
        <dbReference type="ARBA" id="ARBA00004127"/>
    </source>
</evidence>
<feature type="transmembrane region" description="Helical" evidence="10">
    <location>
        <begin position="115"/>
        <end position="147"/>
    </location>
</feature>
<keyword evidence="4 10" id="KW-0328">Glycosyltransferase</keyword>
<keyword evidence="6 10" id="KW-0812">Transmembrane</keyword>
<keyword evidence="5 10" id="KW-0808">Transferase</keyword>
<reference evidence="13 14" key="1">
    <citation type="submission" date="2024-01" db="EMBL/GenBank/DDBJ databases">
        <title>The genome sequence of Erythrobacteraceae sp. strain 1XM1-14.</title>
        <authorList>
            <person name="Liu Y."/>
        </authorList>
    </citation>
    <scope>NUCLEOTIDE SEQUENCE [LARGE SCALE GENOMIC DNA]</scope>
    <source>
        <strain evidence="13 14">1XM1-14</strain>
    </source>
</reference>
<evidence type="ECO:0000256" key="2">
    <source>
        <dbReference type="ARBA" id="ARBA00004922"/>
    </source>
</evidence>
<feature type="domain" description="ArnT-like N-terminal" evidence="11">
    <location>
        <begin position="80"/>
        <end position="238"/>
    </location>
</feature>
<evidence type="ECO:0000256" key="9">
    <source>
        <dbReference type="ARBA" id="ARBA00093617"/>
    </source>
</evidence>
<keyword evidence="14" id="KW-1185">Reference proteome</keyword>
<dbReference type="InterPro" id="IPR027005">
    <property type="entry name" value="PMT-like"/>
</dbReference>
<dbReference type="EMBL" id="JAZDQV010000004">
    <property type="protein sequence ID" value="MEE1877258.1"/>
    <property type="molecule type" value="Genomic_DNA"/>
</dbReference>
<protein>
    <recommendedName>
        <fullName evidence="9 10">Polyprenol-phosphate-mannose--protein mannosyltransferase</fullName>
        <ecNumber evidence="10">2.4.1.-</ecNumber>
    </recommendedName>
</protein>
<comment type="pathway">
    <text evidence="2 10">Protein modification; protein glycosylation.</text>
</comment>
<sequence length="424" mass="46744">MSQAPEQPRDPLGLTILVAVTFAALCSIRLTTLAMPYFDEVHYLPAAREMLAGGEYINREHPLLGKAILAAGIALFGDTPFGWRIFPLLAGVLTLFASMRAMWHASQSRFATFAFGFLLASGFMLLVQARIAMLDIFMACFLALAAWQFTAAMRKPEQGRSRLAATGLFLGAAMAAKWNAIPLAMLPGIAFFFARLSAGRRRLFTSRRGIPVPGVSLLEAALWLGAVPLAAYALSFWPALFMQENPLTGGGLFALHGEMLALQTQVLAPHSYESNWPDWVLNARAIWYYYEAVDGIQRGVLLLGNPLAMLLGIPALFWCLASGISERNWARTGMVAGYLASLGLWFVAEKSVQFYYHYFVPHFFLLGALALALDALWQAGNRRVPMLVLGSSLAIFAWFYPILTAARLASPQSFLDYAWLNGWR</sequence>
<name>A0ABU7GDT2_9SPHN</name>
<evidence type="ECO:0000259" key="11">
    <source>
        <dbReference type="Pfam" id="PF02366"/>
    </source>
</evidence>
<comment type="function">
    <text evidence="10">Protein O-mannosyltransferase that catalyzes the transfer of a single mannose residue from a polyprenol phospho-mannosyl lipidic donor to the hydroxyl group of selected serine and threonine residues in acceptor proteins.</text>
</comment>
<comment type="similarity">
    <text evidence="3 10">Belongs to the glycosyltransferase 39 family.</text>
</comment>
<dbReference type="RefSeq" id="WP_354144360.1">
    <property type="nucleotide sequence ID" value="NZ_JAZDQV010000004.1"/>
</dbReference>